<dbReference type="Proteomes" id="UP000037904">
    <property type="component" value="Unassembled WGS sequence"/>
</dbReference>
<proteinExistence type="predicted"/>
<feature type="domain" description="DNA2/NAM7 helicase-like C-terminal" evidence="1">
    <location>
        <begin position="228"/>
        <end position="381"/>
    </location>
</feature>
<dbReference type="Gene3D" id="3.40.50.300">
    <property type="entry name" value="P-loop containing nucleotide triphosphate hydrolases"/>
    <property type="match status" value="1"/>
</dbReference>
<comment type="caution">
    <text evidence="2">The sequence shown here is derived from an EMBL/GenBank/DDBJ whole genome shotgun (WGS) entry which is preliminary data.</text>
</comment>
<accession>A0A0N0V6J5</accession>
<keyword evidence="3" id="KW-1185">Reference proteome</keyword>
<protein>
    <submittedName>
        <fullName evidence="2">Mfs monocarboxylate transporter</fullName>
    </submittedName>
</protein>
<evidence type="ECO:0000313" key="2">
    <source>
        <dbReference type="EMBL" id="KPA40797.1"/>
    </source>
</evidence>
<dbReference type="InterPro" id="IPR041679">
    <property type="entry name" value="DNA2/NAM7-like_C"/>
</dbReference>
<dbReference type="AlphaFoldDB" id="A0A0N0V6J5"/>
<evidence type="ECO:0000259" key="1">
    <source>
        <dbReference type="Pfam" id="PF13087"/>
    </source>
</evidence>
<gene>
    <name evidence="2" type="ORF">FLAG1_06335</name>
</gene>
<sequence length="417" mass="47251">MFAVSCYMTLLPTLPYARLPRSNWPLGMKNQSLKENRAKTEHRTLSFQAWFQPDDTSVKAECAAVTDFNALSDVPANDFWEYAQRFGNFKDPQNWLARYPTLGRQVSDHQHVARDGQHVLSIRHSRFKKHVVALLMSREDVSYQRRERVLIPIDTKPHATSQDRHLAKHVNHQVRMQFDKKSASHGSTTISEYAKQIARESRYVGRIPGRMQSEGYRSRDVPPQPCSQRGTGSYYPSVFIEVPEATEVRVGTSYTNPATARFADSLAVQIYRDGKIPNAKDAEALQEGDNDIKIRRGTILIVTPYLSQKSDISFLLSRVTAVELPSGLVEVRTVDSSLSHSASVVIADVVRTGRRDFTDDADRVVVMFSRAELATITIGRAKNIPENSRLATYMRFLEDPGAVYSLENLSKWHKLTH</sequence>
<dbReference type="InterPro" id="IPR027417">
    <property type="entry name" value="P-loop_NTPase"/>
</dbReference>
<dbReference type="Pfam" id="PF13087">
    <property type="entry name" value="AAA_12"/>
    <property type="match status" value="1"/>
</dbReference>
<organism evidence="2 3">
    <name type="scientific">Fusarium langsethiae</name>
    <dbReference type="NCBI Taxonomy" id="179993"/>
    <lineage>
        <taxon>Eukaryota</taxon>
        <taxon>Fungi</taxon>
        <taxon>Dikarya</taxon>
        <taxon>Ascomycota</taxon>
        <taxon>Pezizomycotina</taxon>
        <taxon>Sordariomycetes</taxon>
        <taxon>Hypocreomycetidae</taxon>
        <taxon>Hypocreales</taxon>
        <taxon>Nectriaceae</taxon>
        <taxon>Fusarium</taxon>
    </lineage>
</organism>
<reference evidence="2 3" key="1">
    <citation type="submission" date="2015-04" db="EMBL/GenBank/DDBJ databases">
        <title>The draft genome sequence of Fusarium langsethiae, a T-2/HT-2 mycotoxin producer.</title>
        <authorList>
            <person name="Lysoe E."/>
            <person name="Divon H.H."/>
            <person name="Terzi V."/>
            <person name="Orru L."/>
            <person name="Lamontanara A."/>
            <person name="Kolseth A.-K."/>
            <person name="Frandsen R.J."/>
            <person name="Nielsen K."/>
            <person name="Thrane U."/>
        </authorList>
    </citation>
    <scope>NUCLEOTIDE SEQUENCE [LARGE SCALE GENOMIC DNA]</scope>
    <source>
        <strain evidence="2 3">Fl201059</strain>
    </source>
</reference>
<name>A0A0N0V6J5_FUSLA</name>
<dbReference type="EMBL" id="JXCE01000120">
    <property type="protein sequence ID" value="KPA40797.1"/>
    <property type="molecule type" value="Genomic_DNA"/>
</dbReference>
<evidence type="ECO:0000313" key="3">
    <source>
        <dbReference type="Proteomes" id="UP000037904"/>
    </source>
</evidence>